<dbReference type="GO" id="GO:0061599">
    <property type="term" value="F:molybdopterin molybdotransferase activity"/>
    <property type="evidence" value="ECO:0007669"/>
    <property type="project" value="UniProtKB-UniRule"/>
</dbReference>
<keyword evidence="7 10" id="KW-0808">Transferase</keyword>
<dbReference type="InterPro" id="IPR038987">
    <property type="entry name" value="MoeA-like"/>
</dbReference>
<evidence type="ECO:0000259" key="8">
    <source>
        <dbReference type="SMART" id="SM00852"/>
    </source>
</evidence>
<dbReference type="AlphaFoldDB" id="A0A076NMB0"/>
<dbReference type="CDD" id="cd00887">
    <property type="entry name" value="MoeA"/>
    <property type="match status" value="1"/>
</dbReference>
<proteinExistence type="inferred from homology"/>
<dbReference type="Gene3D" id="2.40.340.10">
    <property type="entry name" value="MoeA, C-terminal, domain IV"/>
    <property type="match status" value="1"/>
</dbReference>
<evidence type="ECO:0000313" key="9">
    <source>
        <dbReference type="EMBL" id="AIJ33326.1"/>
    </source>
</evidence>
<evidence type="ECO:0000256" key="5">
    <source>
        <dbReference type="ARBA" id="ARBA00023150"/>
    </source>
</evidence>
<reference evidence="9 11" key="1">
    <citation type="submission" date="2014-08" db="EMBL/GenBank/DDBJ databases">
        <title>Complete genome sequence of Corynebacterium imitans DSM 44264, isolated from a five-month-old boy with suspected pharyngeal diphtheria.</title>
        <authorList>
            <person name="Mollmann S."/>
            <person name="Albersmeier A."/>
            <person name="Ruckert C."/>
            <person name="Tauch A."/>
        </authorList>
    </citation>
    <scope>NUCLEOTIDE SEQUENCE [LARGE SCALE GENOMIC DNA]</scope>
    <source>
        <strain evidence="9 11">DSM 44264</strain>
    </source>
</reference>
<dbReference type="Proteomes" id="UP000215374">
    <property type="component" value="Chromosome 1"/>
</dbReference>
<dbReference type="SUPFAM" id="SSF63882">
    <property type="entry name" value="MoeA N-terminal region -like"/>
    <property type="match status" value="1"/>
</dbReference>
<dbReference type="Gene3D" id="3.90.105.10">
    <property type="entry name" value="Molybdopterin biosynthesis moea protein, domain 2"/>
    <property type="match status" value="1"/>
</dbReference>
<keyword evidence="7" id="KW-0460">Magnesium</keyword>
<protein>
    <recommendedName>
        <fullName evidence="7">Molybdopterin molybdenumtransferase</fullName>
        <ecNumber evidence="7">2.10.1.1</ecNumber>
    </recommendedName>
</protein>
<dbReference type="OrthoDB" id="9804758at2"/>
<evidence type="ECO:0000313" key="11">
    <source>
        <dbReference type="Proteomes" id="UP000028780"/>
    </source>
</evidence>
<dbReference type="EC" id="2.10.1.1" evidence="7"/>
<evidence type="ECO:0000313" key="10">
    <source>
        <dbReference type="EMBL" id="SNV67108.1"/>
    </source>
</evidence>
<reference evidence="10 12" key="2">
    <citation type="submission" date="2017-06" db="EMBL/GenBank/DDBJ databases">
        <authorList>
            <consortium name="Pathogen Informatics"/>
        </authorList>
    </citation>
    <scope>NUCLEOTIDE SEQUENCE [LARGE SCALE GENOMIC DNA]</scope>
    <source>
        <strain evidence="10 12">NCTC13015</strain>
    </source>
</reference>
<comment type="similarity">
    <text evidence="3 7">Belongs to the MoeA family.</text>
</comment>
<dbReference type="GO" id="GO:0005829">
    <property type="term" value="C:cytosol"/>
    <property type="evidence" value="ECO:0007669"/>
    <property type="project" value="TreeGrafter"/>
</dbReference>
<dbReference type="Pfam" id="PF00994">
    <property type="entry name" value="MoCF_biosynth"/>
    <property type="match status" value="1"/>
</dbReference>
<dbReference type="InterPro" id="IPR036425">
    <property type="entry name" value="MoaB/Mog-like_dom_sf"/>
</dbReference>
<name>A0A076NMB0_9CORY</name>
<evidence type="ECO:0000256" key="2">
    <source>
        <dbReference type="ARBA" id="ARBA00005046"/>
    </source>
</evidence>
<evidence type="ECO:0000256" key="1">
    <source>
        <dbReference type="ARBA" id="ARBA00002901"/>
    </source>
</evidence>
<dbReference type="Gene3D" id="2.170.190.11">
    <property type="entry name" value="Molybdopterin biosynthesis moea protein, domain 3"/>
    <property type="match status" value="1"/>
</dbReference>
<feature type="domain" description="MoaB/Mog" evidence="8">
    <location>
        <begin position="181"/>
        <end position="317"/>
    </location>
</feature>
<evidence type="ECO:0000256" key="4">
    <source>
        <dbReference type="ARBA" id="ARBA00022505"/>
    </source>
</evidence>
<comment type="cofactor">
    <cofactor evidence="7">
        <name>Mg(2+)</name>
        <dbReference type="ChEBI" id="CHEBI:18420"/>
    </cofactor>
</comment>
<organism evidence="9 11">
    <name type="scientific">Corynebacterium imitans</name>
    <dbReference type="NCBI Taxonomy" id="156978"/>
    <lineage>
        <taxon>Bacteria</taxon>
        <taxon>Bacillati</taxon>
        <taxon>Actinomycetota</taxon>
        <taxon>Actinomycetes</taxon>
        <taxon>Mycobacteriales</taxon>
        <taxon>Corynebacteriaceae</taxon>
        <taxon>Corynebacterium</taxon>
    </lineage>
</organism>
<keyword evidence="7" id="KW-0479">Metal-binding</keyword>
<evidence type="ECO:0000256" key="7">
    <source>
        <dbReference type="RuleBase" id="RU365090"/>
    </source>
</evidence>
<keyword evidence="5 7" id="KW-0501">Molybdenum cofactor biosynthesis</keyword>
<dbReference type="PANTHER" id="PTHR10192">
    <property type="entry name" value="MOLYBDOPTERIN BIOSYNTHESIS PROTEIN"/>
    <property type="match status" value="1"/>
</dbReference>
<dbReference type="InterPro" id="IPR005110">
    <property type="entry name" value="MoeA_linker/N"/>
</dbReference>
<dbReference type="KEGG" id="cii:CIMIT_04925"/>
<dbReference type="Gene3D" id="3.40.980.10">
    <property type="entry name" value="MoaB/Mog-like domain"/>
    <property type="match status" value="1"/>
</dbReference>
<dbReference type="InterPro" id="IPR036688">
    <property type="entry name" value="MoeA_C_domain_IV_sf"/>
</dbReference>
<dbReference type="SUPFAM" id="SSF53218">
    <property type="entry name" value="Molybdenum cofactor biosynthesis proteins"/>
    <property type="match status" value="1"/>
</dbReference>
<dbReference type="InterPro" id="IPR036135">
    <property type="entry name" value="MoeA_linker/N_sf"/>
</dbReference>
<keyword evidence="11" id="KW-1185">Reference proteome</keyword>
<dbReference type="InterPro" id="IPR005111">
    <property type="entry name" value="MoeA_C_domain_IV"/>
</dbReference>
<evidence type="ECO:0000256" key="3">
    <source>
        <dbReference type="ARBA" id="ARBA00010763"/>
    </source>
</evidence>
<evidence type="ECO:0000256" key="6">
    <source>
        <dbReference type="ARBA" id="ARBA00047317"/>
    </source>
</evidence>
<comment type="catalytic activity">
    <reaction evidence="6">
        <text>adenylyl-molybdopterin + molybdate = Mo-molybdopterin + AMP + H(+)</text>
        <dbReference type="Rhea" id="RHEA:35047"/>
        <dbReference type="ChEBI" id="CHEBI:15378"/>
        <dbReference type="ChEBI" id="CHEBI:36264"/>
        <dbReference type="ChEBI" id="CHEBI:62727"/>
        <dbReference type="ChEBI" id="CHEBI:71302"/>
        <dbReference type="ChEBI" id="CHEBI:456215"/>
        <dbReference type="EC" id="2.10.1.1"/>
    </reaction>
</comment>
<dbReference type="eggNOG" id="COG0303">
    <property type="taxonomic scope" value="Bacteria"/>
</dbReference>
<sequence length="389" mass="39600">MSRTPEAHFDAVAAALGARGHETLSPLEAASRGAVLAADVTAVREQPAFDNSQMDGYAVGSTQARTARVGATIAAGDDPATAYPEGLGNTAVPIMTGAKLPEGTHAVIPVERCEPAEFLAEGETVRLPATEDGVFVRRAGSDIAAGDVLARAGAQVTPALVGALASQGIDKVNVVRAGRIVIVTGGAEVAHAPQQAGTATIPDANGPMLRALAARHGIEVAAHVRTSDEPDVLREKVRAAIAEHQPDAVVTSGGISHGKFEVVRLAFPEGWYGHVSQQPGGPQGLSACDGVPVIGLPGNPISTLVSFRLYVAPLLGHAPAMLRAPLACAVAGIEGREQFLRGRVEEGVVRPIGGASSHLLAQGAAAQCLIRVPAGAELAAGELVSVYPL</sequence>
<dbReference type="GO" id="GO:0046872">
    <property type="term" value="F:metal ion binding"/>
    <property type="evidence" value="ECO:0007669"/>
    <property type="project" value="UniProtKB-UniRule"/>
</dbReference>
<gene>
    <name evidence="10" type="primary">moeA_2</name>
    <name evidence="9" type="ORF">CIMIT_04925</name>
    <name evidence="10" type="ORF">SAMEA4535761_01050</name>
</gene>
<dbReference type="InterPro" id="IPR001453">
    <property type="entry name" value="MoaB/Mog_dom"/>
</dbReference>
<dbReference type="Pfam" id="PF03453">
    <property type="entry name" value="MoeA_N"/>
    <property type="match status" value="1"/>
</dbReference>
<dbReference type="EMBL" id="CP009211">
    <property type="protein sequence ID" value="AIJ33326.1"/>
    <property type="molecule type" value="Genomic_DNA"/>
</dbReference>
<comment type="function">
    <text evidence="1 7">Catalyzes the insertion of molybdate into adenylated molybdopterin with the concomitant release of AMP.</text>
</comment>
<dbReference type="Pfam" id="PF03454">
    <property type="entry name" value="MoeA_C"/>
    <property type="match status" value="1"/>
</dbReference>
<dbReference type="STRING" id="156978.CIMIT_04925"/>
<keyword evidence="4 7" id="KW-0500">Molybdenum</keyword>
<dbReference type="SMART" id="SM00852">
    <property type="entry name" value="MoCF_biosynth"/>
    <property type="match status" value="1"/>
</dbReference>
<accession>A0A076NMB0</accession>
<dbReference type="HOGENOM" id="CLU_010186_7_0_11"/>
<comment type="pathway">
    <text evidence="2 7">Cofactor biosynthesis; molybdopterin biosynthesis.</text>
</comment>
<dbReference type="GO" id="GO:0006777">
    <property type="term" value="P:Mo-molybdopterin cofactor biosynthetic process"/>
    <property type="evidence" value="ECO:0007669"/>
    <property type="project" value="UniProtKB-UniRule"/>
</dbReference>
<dbReference type="RefSeq" id="WP_038589923.1">
    <property type="nucleotide sequence ID" value="NZ_CP009211.1"/>
</dbReference>
<dbReference type="EMBL" id="LT906467">
    <property type="protein sequence ID" value="SNV67108.1"/>
    <property type="molecule type" value="Genomic_DNA"/>
</dbReference>
<evidence type="ECO:0000313" key="12">
    <source>
        <dbReference type="Proteomes" id="UP000215374"/>
    </source>
</evidence>
<dbReference type="UniPathway" id="UPA00344"/>
<dbReference type="PANTHER" id="PTHR10192:SF5">
    <property type="entry name" value="GEPHYRIN"/>
    <property type="match status" value="1"/>
</dbReference>
<dbReference type="SUPFAM" id="SSF63867">
    <property type="entry name" value="MoeA C-terminal domain-like"/>
    <property type="match status" value="1"/>
</dbReference>
<dbReference type="Proteomes" id="UP000028780">
    <property type="component" value="Chromosome"/>
</dbReference>